<comment type="caution">
    <text evidence="1">The sequence shown here is derived from an EMBL/GenBank/DDBJ whole genome shotgun (WGS) entry which is preliminary data.</text>
</comment>
<evidence type="ECO:0000313" key="2">
    <source>
        <dbReference type="Proteomes" id="UP000299102"/>
    </source>
</evidence>
<dbReference type="AlphaFoldDB" id="A0A4C1TYC1"/>
<proteinExistence type="predicted"/>
<evidence type="ECO:0000313" key="1">
    <source>
        <dbReference type="EMBL" id="GBP18596.1"/>
    </source>
</evidence>
<sequence length="127" mass="14475">MQEYAFYVDADEAADRKVVITYNNRTIIIPVLFRTDKTTNFGRNHGRPAYDVRGKKYTEHRNKSNIMTVRVGERGGVNYGGARAFARKRNCERALDGFRIGTSALVRTWRFGLARVHARGCSANRGF</sequence>
<protein>
    <submittedName>
        <fullName evidence="1">Uncharacterized protein</fullName>
    </submittedName>
</protein>
<organism evidence="1 2">
    <name type="scientific">Eumeta variegata</name>
    <name type="common">Bagworm moth</name>
    <name type="synonym">Eumeta japonica</name>
    <dbReference type="NCBI Taxonomy" id="151549"/>
    <lineage>
        <taxon>Eukaryota</taxon>
        <taxon>Metazoa</taxon>
        <taxon>Ecdysozoa</taxon>
        <taxon>Arthropoda</taxon>
        <taxon>Hexapoda</taxon>
        <taxon>Insecta</taxon>
        <taxon>Pterygota</taxon>
        <taxon>Neoptera</taxon>
        <taxon>Endopterygota</taxon>
        <taxon>Lepidoptera</taxon>
        <taxon>Glossata</taxon>
        <taxon>Ditrysia</taxon>
        <taxon>Tineoidea</taxon>
        <taxon>Psychidae</taxon>
        <taxon>Oiketicinae</taxon>
        <taxon>Eumeta</taxon>
    </lineage>
</organism>
<gene>
    <name evidence="1" type="ORF">EVAR_14366_1</name>
</gene>
<name>A0A4C1TYC1_EUMVA</name>
<dbReference type="EMBL" id="BGZK01000099">
    <property type="protein sequence ID" value="GBP18596.1"/>
    <property type="molecule type" value="Genomic_DNA"/>
</dbReference>
<accession>A0A4C1TYC1</accession>
<reference evidence="1 2" key="1">
    <citation type="journal article" date="2019" name="Commun. Biol.">
        <title>The bagworm genome reveals a unique fibroin gene that provides high tensile strength.</title>
        <authorList>
            <person name="Kono N."/>
            <person name="Nakamura H."/>
            <person name="Ohtoshi R."/>
            <person name="Tomita M."/>
            <person name="Numata K."/>
            <person name="Arakawa K."/>
        </authorList>
    </citation>
    <scope>NUCLEOTIDE SEQUENCE [LARGE SCALE GENOMIC DNA]</scope>
</reference>
<keyword evidence="2" id="KW-1185">Reference proteome</keyword>
<dbReference type="Proteomes" id="UP000299102">
    <property type="component" value="Unassembled WGS sequence"/>
</dbReference>